<dbReference type="SUPFAM" id="SSF51197">
    <property type="entry name" value="Clavaminate synthase-like"/>
    <property type="match status" value="1"/>
</dbReference>
<dbReference type="RefSeq" id="WP_024484560.1">
    <property type="nucleotide sequence ID" value="NZ_CAMFLQ010000005.1"/>
</dbReference>
<dbReference type="GeneID" id="30321824"/>
<sequence length="155" mass="17956">MIYGSLYNPRFGRGLSPALANILNTVRQYDLPNLPLGRHEIDGERVFMNVMELMTEPAESKRAELHQEYLDIQILIGGEERIDFGLPDSWESNDLYDESKDLQWLDIKRSPQTLNLMPGMYVIFFPLEPHKPGCQITEPKNIKKVVVKVHYELLL</sequence>
<dbReference type="InterPro" id="IPR037012">
    <property type="entry name" value="NanQ/TabA/YiaL_sf"/>
</dbReference>
<dbReference type="GO" id="GO:0005829">
    <property type="term" value="C:cytosol"/>
    <property type="evidence" value="ECO:0007669"/>
    <property type="project" value="TreeGrafter"/>
</dbReference>
<name>A0A0F7HEF6_SERFO</name>
<dbReference type="EMBL" id="LR134492">
    <property type="protein sequence ID" value="VEI67146.1"/>
    <property type="molecule type" value="Genomic_DNA"/>
</dbReference>
<reference evidence="1 2" key="1">
    <citation type="submission" date="2018-12" db="EMBL/GenBank/DDBJ databases">
        <authorList>
            <consortium name="Pathogen Informatics"/>
        </authorList>
    </citation>
    <scope>NUCLEOTIDE SEQUENCE [LARGE SCALE GENOMIC DNA]</scope>
    <source>
        <strain evidence="1 2">NCTC13193</strain>
    </source>
</reference>
<organism evidence="1 2">
    <name type="scientific">Serratia fonticola</name>
    <dbReference type="NCBI Taxonomy" id="47917"/>
    <lineage>
        <taxon>Bacteria</taxon>
        <taxon>Pseudomonadati</taxon>
        <taxon>Pseudomonadota</taxon>
        <taxon>Gammaproteobacteria</taxon>
        <taxon>Enterobacterales</taxon>
        <taxon>Yersiniaceae</taxon>
        <taxon>Serratia</taxon>
    </lineage>
</organism>
<evidence type="ECO:0000313" key="1">
    <source>
        <dbReference type="EMBL" id="VEI67146.1"/>
    </source>
</evidence>
<dbReference type="NCBIfam" id="TIGR00022">
    <property type="entry name" value="YhcH/YjgK/YiaL family protein"/>
    <property type="match status" value="1"/>
</dbReference>
<dbReference type="PANTHER" id="PTHR34986:SF5">
    <property type="entry name" value="N-ACETYLNEURAMINATE ANOMERASE NANQ"/>
    <property type="match status" value="1"/>
</dbReference>
<gene>
    <name evidence="1" type="ORF">NCTC13193_01871</name>
</gene>
<dbReference type="PANTHER" id="PTHR34986">
    <property type="entry name" value="EVOLVED BETA-GALACTOSIDASE SUBUNIT BETA"/>
    <property type="match status" value="1"/>
</dbReference>
<dbReference type="InterPro" id="IPR004375">
    <property type="entry name" value="NanQ/TabA/YiaL"/>
</dbReference>
<dbReference type="Pfam" id="PF04074">
    <property type="entry name" value="DUF386"/>
    <property type="match status" value="1"/>
</dbReference>
<dbReference type="Gene3D" id="2.60.120.370">
    <property type="entry name" value="YhcH/YjgK/YiaL"/>
    <property type="match status" value="1"/>
</dbReference>
<dbReference type="InterPro" id="IPR049827">
    <property type="entry name" value="NanQ"/>
</dbReference>
<dbReference type="KEGG" id="sfw:WN53_16745"/>
<proteinExistence type="predicted"/>
<dbReference type="NCBIfam" id="NF040884">
    <property type="entry name" value="acetylneur_anom"/>
    <property type="match status" value="1"/>
</dbReference>
<dbReference type="AlphaFoldDB" id="A0A0F7HEF6"/>
<dbReference type="Proteomes" id="UP000270487">
    <property type="component" value="Chromosome"/>
</dbReference>
<evidence type="ECO:0000313" key="2">
    <source>
        <dbReference type="Proteomes" id="UP000270487"/>
    </source>
</evidence>
<protein>
    <submittedName>
        <fullName evidence="1">Uncharacterized protein, YhcH/YjgK/YiaL family</fullName>
    </submittedName>
</protein>
<accession>A0A0F7HEF6</accession>
<dbReference type="STRING" id="47917.AV650_12205"/>